<evidence type="ECO:0000256" key="1">
    <source>
        <dbReference type="ARBA" id="ARBA00022485"/>
    </source>
</evidence>
<dbReference type="SUPFAM" id="SSF52141">
    <property type="entry name" value="Uracil-DNA glycosylase-like"/>
    <property type="match status" value="1"/>
</dbReference>
<evidence type="ECO:0000259" key="8">
    <source>
        <dbReference type="SMART" id="SM00482"/>
    </source>
</evidence>
<name>A0A0F9RK83_9ZZZZ</name>
<evidence type="ECO:0008006" key="11">
    <source>
        <dbReference type="Google" id="ProtNLM"/>
    </source>
</evidence>
<dbReference type="Pfam" id="PF03167">
    <property type="entry name" value="UDG"/>
    <property type="match status" value="1"/>
</dbReference>
<keyword evidence="5" id="KW-0408">Iron</keyword>
<dbReference type="Gene3D" id="3.40.470.10">
    <property type="entry name" value="Uracil-DNA glycosylase-like domain"/>
    <property type="match status" value="1"/>
</dbReference>
<dbReference type="GO" id="GO:0006261">
    <property type="term" value="P:DNA-templated DNA replication"/>
    <property type="evidence" value="ECO:0007669"/>
    <property type="project" value="InterPro"/>
</dbReference>
<dbReference type="InterPro" id="IPR002298">
    <property type="entry name" value="DNA_polymerase_A"/>
</dbReference>
<accession>A0A0F9RK83</accession>
<dbReference type="PRINTS" id="PR00868">
    <property type="entry name" value="DNAPOLI"/>
</dbReference>
<dbReference type="GO" id="GO:0003677">
    <property type="term" value="F:DNA binding"/>
    <property type="evidence" value="ECO:0007669"/>
    <property type="project" value="InterPro"/>
</dbReference>
<dbReference type="EMBL" id="LAZR01000898">
    <property type="protein sequence ID" value="KKN55159.1"/>
    <property type="molecule type" value="Genomic_DNA"/>
</dbReference>
<dbReference type="Gene3D" id="3.30.420.10">
    <property type="entry name" value="Ribonuclease H-like superfamily/Ribonuclease H"/>
    <property type="match status" value="1"/>
</dbReference>
<evidence type="ECO:0000256" key="7">
    <source>
        <dbReference type="ARBA" id="ARBA00023204"/>
    </source>
</evidence>
<evidence type="ECO:0000256" key="4">
    <source>
        <dbReference type="ARBA" id="ARBA00022801"/>
    </source>
</evidence>
<evidence type="ECO:0000256" key="6">
    <source>
        <dbReference type="ARBA" id="ARBA00023014"/>
    </source>
</evidence>
<dbReference type="Gene3D" id="3.30.70.370">
    <property type="match status" value="1"/>
</dbReference>
<reference evidence="10" key="1">
    <citation type="journal article" date="2015" name="Nature">
        <title>Complex archaea that bridge the gap between prokaryotes and eukaryotes.</title>
        <authorList>
            <person name="Spang A."/>
            <person name="Saw J.H."/>
            <person name="Jorgensen S.L."/>
            <person name="Zaremba-Niedzwiedzka K."/>
            <person name="Martijn J."/>
            <person name="Lind A.E."/>
            <person name="van Eijk R."/>
            <person name="Schleper C."/>
            <person name="Guy L."/>
            <person name="Ettema T.J."/>
        </authorList>
    </citation>
    <scope>NUCLEOTIDE SEQUENCE</scope>
</reference>
<dbReference type="GO" id="GO:0006281">
    <property type="term" value="P:DNA repair"/>
    <property type="evidence" value="ECO:0007669"/>
    <property type="project" value="UniProtKB-KW"/>
</dbReference>
<dbReference type="InterPro" id="IPR005122">
    <property type="entry name" value="Uracil-DNA_glycosylase-like"/>
</dbReference>
<dbReference type="GO" id="GO:0097506">
    <property type="term" value="F:deaminated base DNA N-glycosylase activity"/>
    <property type="evidence" value="ECO:0007669"/>
    <property type="project" value="UniProtKB-ARBA"/>
</dbReference>
<dbReference type="InterPro" id="IPR001098">
    <property type="entry name" value="DNA-dir_DNA_pol_A_palm_dom"/>
</dbReference>
<dbReference type="PANTHER" id="PTHR33693:SF1">
    <property type="entry name" value="TYPE-4 URACIL-DNA GLYCOSYLASE"/>
    <property type="match status" value="1"/>
</dbReference>
<comment type="caution">
    <text evidence="10">The sequence shown here is derived from an EMBL/GenBank/DDBJ whole genome shotgun (WGS) entry which is preliminary data.</text>
</comment>
<dbReference type="GO" id="GO:0051539">
    <property type="term" value="F:4 iron, 4 sulfur cluster binding"/>
    <property type="evidence" value="ECO:0007669"/>
    <property type="project" value="UniProtKB-KW"/>
</dbReference>
<dbReference type="GO" id="GO:0046872">
    <property type="term" value="F:metal ion binding"/>
    <property type="evidence" value="ECO:0007669"/>
    <property type="project" value="UniProtKB-KW"/>
</dbReference>
<evidence type="ECO:0000256" key="3">
    <source>
        <dbReference type="ARBA" id="ARBA00022763"/>
    </source>
</evidence>
<sequence>MATKIVDGKMVFDFVESKAQGADCKNCPLIRRRLAFPESLMNSDDQTQIMFVGEGPGRDEAQRQKVYQGPSGAILRAAITGANLEQFGVRLSNAVLCDPRAVKASDRDSKEVQKRKKELFDQAVKACSGRLRAEIAAVDPELLVVMGNEAKAAVTPKQTGGILKLSGTFSKHDGRDVMYLFHPAWLLHAQVGERHFTEFQDHVKEAALFFQAKAFKYQVRVAESPEDIDLFLAELENQERVALDAETTSLSPWQDGIERNPPATAEQRKVAKENGYELRSGLAYELGQLICVQLCGDDKETGYVLPWEHLQHRREEFSAFLKRANIGCHNAQFDMMWMMLFFGVSNFVFCTLLKSYATDESTAHSLKRLGRRYLGIEDWSAELALWTDSIDNQIDVSFDNVPRALLYKYGAIDVVTTRIIDDLIELNPNERRHYEEFLLPLSNAGVRRTVRGVMVDIKTLAENATLLRRHLNDVNARLLSDFGLENSNSPKQVIGVLEGNRSRDFGIEIPIDPTSGDKYGTGAKAADRGKGWFASLQRDGDRDAFEEIEWRLSEYSKLIETSRGLRRAIDTNLVDLQRSYSDREIEIIDGRPVSFLHPDVMLWATVTGRVNFRRPTVTNYPVHTNYSEAIRAPCKARPGYVWVHYDFKQFELRVYACLTGDKGMRDVLFTKDDRGEPADPHGIVAVEIYGNEYFALNERTNGKTRRDVKECVFGKLFRRTNGAIAKALELPLSRVDVICEVITGMFPYLQEYWDWIEEQLIKNREIVSVLQHTRRFPMLTDENWNRSFNQAVNFPIQNTASGLNLLSLLACEQAYPDSVFPFWTIHDSGDMEVLSEVWDAESEKMIYILENHPRQYFRDLDVPFSYTDDIPMLVDVHVSDHWTAA</sequence>
<evidence type="ECO:0000256" key="5">
    <source>
        <dbReference type="ARBA" id="ARBA00023004"/>
    </source>
</evidence>
<feature type="domain" description="DNA-directed DNA polymerase family A palm" evidence="8">
    <location>
        <begin position="627"/>
        <end position="841"/>
    </location>
</feature>
<dbReference type="InterPro" id="IPR012337">
    <property type="entry name" value="RNaseH-like_sf"/>
</dbReference>
<keyword evidence="6" id="KW-0411">Iron-sulfur</keyword>
<keyword evidence="7" id="KW-0234">DNA repair</keyword>
<keyword evidence="4" id="KW-0378">Hydrolase</keyword>
<gene>
    <name evidence="10" type="ORF">LCGC14_0585310</name>
</gene>
<feature type="domain" description="Uracil-DNA glycosylase-like" evidence="9">
    <location>
        <begin position="40"/>
        <end position="203"/>
    </location>
</feature>
<dbReference type="SUPFAM" id="SSF53098">
    <property type="entry name" value="Ribonuclease H-like"/>
    <property type="match status" value="1"/>
</dbReference>
<organism evidence="10">
    <name type="scientific">marine sediment metagenome</name>
    <dbReference type="NCBI Taxonomy" id="412755"/>
    <lineage>
        <taxon>unclassified sequences</taxon>
        <taxon>metagenomes</taxon>
        <taxon>ecological metagenomes</taxon>
    </lineage>
</organism>
<dbReference type="SMART" id="SM00987">
    <property type="entry name" value="UreE_C"/>
    <property type="match status" value="1"/>
</dbReference>
<dbReference type="InterPro" id="IPR043502">
    <property type="entry name" value="DNA/RNA_pol_sf"/>
</dbReference>
<dbReference type="Gene3D" id="1.10.150.20">
    <property type="entry name" value="5' to 3' exonuclease, C-terminal subdomain"/>
    <property type="match status" value="1"/>
</dbReference>
<evidence type="ECO:0000259" key="9">
    <source>
        <dbReference type="SMART" id="SM00986"/>
    </source>
</evidence>
<dbReference type="PANTHER" id="PTHR33693">
    <property type="entry name" value="TYPE-5 URACIL-DNA GLYCOSYLASE"/>
    <property type="match status" value="1"/>
</dbReference>
<dbReference type="Pfam" id="PF00476">
    <property type="entry name" value="DNA_pol_A"/>
    <property type="match status" value="1"/>
</dbReference>
<dbReference type="AlphaFoldDB" id="A0A0F9RK83"/>
<evidence type="ECO:0000256" key="2">
    <source>
        <dbReference type="ARBA" id="ARBA00022723"/>
    </source>
</evidence>
<keyword evidence="2" id="KW-0479">Metal-binding</keyword>
<protein>
    <recommendedName>
        <fullName evidence="11">DNA-directed DNA polymerase family A palm domain-containing protein</fullName>
    </recommendedName>
</protein>
<dbReference type="InterPro" id="IPR036397">
    <property type="entry name" value="RNaseH_sf"/>
</dbReference>
<proteinExistence type="predicted"/>
<dbReference type="InterPro" id="IPR051536">
    <property type="entry name" value="UDG_Type-4/5"/>
</dbReference>
<keyword evidence="3" id="KW-0227">DNA damage</keyword>
<dbReference type="GO" id="GO:0003887">
    <property type="term" value="F:DNA-directed DNA polymerase activity"/>
    <property type="evidence" value="ECO:0007669"/>
    <property type="project" value="InterPro"/>
</dbReference>
<dbReference type="SUPFAM" id="SSF56672">
    <property type="entry name" value="DNA/RNA polymerases"/>
    <property type="match status" value="1"/>
</dbReference>
<keyword evidence="1" id="KW-0004">4Fe-4S</keyword>
<dbReference type="InterPro" id="IPR036895">
    <property type="entry name" value="Uracil-DNA_glycosylase-like_sf"/>
</dbReference>
<dbReference type="SMART" id="SM00986">
    <property type="entry name" value="UDG"/>
    <property type="match status" value="1"/>
</dbReference>
<evidence type="ECO:0000313" key="10">
    <source>
        <dbReference type="EMBL" id="KKN55159.1"/>
    </source>
</evidence>
<dbReference type="SMART" id="SM00482">
    <property type="entry name" value="POLAc"/>
    <property type="match status" value="1"/>
</dbReference>